<reference evidence="1" key="1">
    <citation type="submission" date="2021-01" db="EMBL/GenBank/DDBJ databases">
        <title>Modified the classification status of verrucomicrobia.</title>
        <authorList>
            <person name="Feng X."/>
        </authorList>
    </citation>
    <scope>NUCLEOTIDE SEQUENCE</scope>
    <source>
        <strain evidence="1">5K15</strain>
    </source>
</reference>
<gene>
    <name evidence="1" type="ORF">JIN83_04185</name>
</gene>
<name>A0AAE2VBR6_9BACT</name>
<dbReference type="RefSeq" id="WP_309488747.1">
    <property type="nucleotide sequence ID" value="NZ_JAENIG010000002.1"/>
</dbReference>
<accession>A0AAE2VBR6</accession>
<dbReference type="InterPro" id="IPR027417">
    <property type="entry name" value="P-loop_NTPase"/>
</dbReference>
<dbReference type="PANTHER" id="PTHR10285">
    <property type="entry name" value="URIDINE KINASE"/>
    <property type="match status" value="1"/>
</dbReference>
<proteinExistence type="predicted"/>
<keyword evidence="2" id="KW-1185">Reference proteome</keyword>
<evidence type="ECO:0008006" key="3">
    <source>
        <dbReference type="Google" id="ProtNLM"/>
    </source>
</evidence>
<dbReference type="Gene3D" id="3.40.50.300">
    <property type="entry name" value="P-loop containing nucleotide triphosphate hydrolases"/>
    <property type="match status" value="1"/>
</dbReference>
<evidence type="ECO:0000313" key="1">
    <source>
        <dbReference type="EMBL" id="MBK1854141.1"/>
    </source>
</evidence>
<dbReference type="SUPFAM" id="SSF52540">
    <property type="entry name" value="P-loop containing nucleoside triphosphate hydrolases"/>
    <property type="match status" value="1"/>
</dbReference>
<sequence>MPIAPNWLQSLIRTESLPPQFEDLAVTHYLPLADAIVGWAKQESGPLVVGVNGAQGTGKSTMSKVLALALEHEHQLSCAIISIDDIYLTRDERSQLACDVHPLLQTRGVPGTHDVAMGIDLIQQLKARKTPAIPVFDKAVDDRAPKSQWVSFTQPVDVILFEGWCVGAMAQPASALTEPCNQLEKTEDADAAWRSYVNAQLETAYPQLFALMDRLVMLKAPDFECVYEWRRLQEDKLRLRQQGAGIMDDEQITRFIMHYERLTRWMFQEMPDRADCVLELSHDHSIATAKYLKR</sequence>
<organism evidence="1 2">
    <name type="scientific">Oceaniferula flava</name>
    <dbReference type="NCBI Taxonomy" id="2800421"/>
    <lineage>
        <taxon>Bacteria</taxon>
        <taxon>Pseudomonadati</taxon>
        <taxon>Verrucomicrobiota</taxon>
        <taxon>Verrucomicrobiia</taxon>
        <taxon>Verrucomicrobiales</taxon>
        <taxon>Verrucomicrobiaceae</taxon>
        <taxon>Oceaniferula</taxon>
    </lineage>
</organism>
<dbReference type="AlphaFoldDB" id="A0AAE2VBR6"/>
<evidence type="ECO:0000313" key="2">
    <source>
        <dbReference type="Proteomes" id="UP000634206"/>
    </source>
</evidence>
<dbReference type="Proteomes" id="UP000634206">
    <property type="component" value="Unassembled WGS sequence"/>
</dbReference>
<comment type="caution">
    <text evidence="1">The sequence shown here is derived from an EMBL/GenBank/DDBJ whole genome shotgun (WGS) entry which is preliminary data.</text>
</comment>
<dbReference type="EMBL" id="JAENIG010000002">
    <property type="protein sequence ID" value="MBK1854141.1"/>
    <property type="molecule type" value="Genomic_DNA"/>
</dbReference>
<protein>
    <recommendedName>
        <fullName evidence="3">Kinase</fullName>
    </recommendedName>
</protein>